<dbReference type="InterPro" id="IPR003812">
    <property type="entry name" value="Fido"/>
</dbReference>
<gene>
    <name evidence="2" type="ORF">CBM2589_A60075</name>
</gene>
<proteinExistence type="predicted"/>
<dbReference type="GO" id="GO:0016301">
    <property type="term" value="F:kinase activity"/>
    <property type="evidence" value="ECO:0007669"/>
    <property type="project" value="InterPro"/>
</dbReference>
<dbReference type="EMBL" id="OFSP01000036">
    <property type="protein sequence ID" value="SOY62747.1"/>
    <property type="molecule type" value="Genomic_DNA"/>
</dbReference>
<evidence type="ECO:0000259" key="1">
    <source>
        <dbReference type="PROSITE" id="PS51459"/>
    </source>
</evidence>
<dbReference type="SUPFAM" id="SSF140931">
    <property type="entry name" value="Fic-like"/>
    <property type="match status" value="1"/>
</dbReference>
<dbReference type="InterPro" id="IPR006440">
    <property type="entry name" value="Doc"/>
</dbReference>
<dbReference type="Pfam" id="PF02661">
    <property type="entry name" value="Fic"/>
    <property type="match status" value="1"/>
</dbReference>
<dbReference type="PROSITE" id="PS51459">
    <property type="entry name" value="FIDO"/>
    <property type="match status" value="1"/>
</dbReference>
<name>A0A375C4U9_9BURK</name>
<dbReference type="PANTHER" id="PTHR39426">
    <property type="entry name" value="HOMOLOGY TO DEATH-ON-CURING PROTEIN OF PHAGE P1"/>
    <property type="match status" value="1"/>
</dbReference>
<organism evidence="2">
    <name type="scientific">Cupriavidus taiwanensis</name>
    <dbReference type="NCBI Taxonomy" id="164546"/>
    <lineage>
        <taxon>Bacteria</taxon>
        <taxon>Pseudomonadati</taxon>
        <taxon>Pseudomonadota</taxon>
        <taxon>Betaproteobacteria</taxon>
        <taxon>Burkholderiales</taxon>
        <taxon>Burkholderiaceae</taxon>
        <taxon>Cupriavidus</taxon>
    </lineage>
</organism>
<protein>
    <submittedName>
        <fullName evidence="2">Death-on-curing family protein</fullName>
    </submittedName>
</protein>
<dbReference type="InterPro" id="IPR053737">
    <property type="entry name" value="Type_II_TA_Toxin"/>
</dbReference>
<dbReference type="PIRSF" id="PIRSF018297">
    <property type="entry name" value="Doc"/>
    <property type="match status" value="1"/>
</dbReference>
<evidence type="ECO:0000313" key="2">
    <source>
        <dbReference type="EMBL" id="SOY62747.1"/>
    </source>
</evidence>
<comment type="caution">
    <text evidence="2">The sequence shown here is derived from an EMBL/GenBank/DDBJ whole genome shotgun (WGS) entry which is preliminary data.</text>
</comment>
<reference evidence="2" key="1">
    <citation type="submission" date="2018-01" db="EMBL/GenBank/DDBJ databases">
        <authorList>
            <person name="Clerissi C."/>
        </authorList>
    </citation>
    <scope>NUCLEOTIDE SEQUENCE</scope>
    <source>
        <strain evidence="2">Cupriavidus taiwanensis STM 3521</strain>
    </source>
</reference>
<sequence length="136" mass="14952">MTARFISITPEQVREIHDLILKTEMGLSGENAGYLEGALNRIATAQFYEGVDDLFELAAHYARAIGQGHCFNDANKRTGLVTCLTFLELHGVTVQKNADLEDAMVDLTTKVLPLTDFATLLFSLAEFNQPNDTSEG</sequence>
<dbReference type="AlphaFoldDB" id="A0A375C4U9"/>
<dbReference type="NCBIfam" id="TIGR01550">
    <property type="entry name" value="DOC_P1"/>
    <property type="match status" value="1"/>
</dbReference>
<dbReference type="Gene3D" id="1.20.120.1870">
    <property type="entry name" value="Fic/DOC protein, Fido domain"/>
    <property type="match status" value="1"/>
</dbReference>
<feature type="domain" description="Fido" evidence="1">
    <location>
        <begin position="8"/>
        <end position="130"/>
    </location>
</feature>
<dbReference type="PANTHER" id="PTHR39426:SF1">
    <property type="entry name" value="HOMOLOGY TO DEATH-ON-CURING PROTEIN OF PHAGE P1"/>
    <property type="match status" value="1"/>
</dbReference>
<dbReference type="InterPro" id="IPR036597">
    <property type="entry name" value="Fido-like_dom_sf"/>
</dbReference>
<dbReference type="RefSeq" id="WP_116339516.1">
    <property type="nucleotide sequence ID" value="NZ_LT976857.1"/>
</dbReference>
<dbReference type="Proteomes" id="UP000256297">
    <property type="component" value="Chromosome CBM2589_a"/>
</dbReference>
<accession>A0A375C4U9</accession>